<dbReference type="SUPFAM" id="SSF51445">
    <property type="entry name" value="(Trans)glycosidases"/>
    <property type="match status" value="1"/>
</dbReference>
<dbReference type="InterPro" id="IPR031768">
    <property type="entry name" value="CBM60_xylan-bd"/>
</dbReference>
<dbReference type="AlphaFoldDB" id="A0A318GVJ8"/>
<sequence>MPVLSWSSWRPRQIGALMVLVLGPMLALQGCAAPGPVPPDATIVVRAKGVPWSGVGPVMELRVDAQPVGRVEVRSTTGQDYRFVVDHLPASSAIDVVFLNDAQAGGGDRRLLVERVHVQGVPLDLAQSQVVYDRGAIGVASLVPGRSELARAGTLRFSGPPACPTGSPSRTACIVPVVRAPTGCDTGQFCSVVGLNVKFSQGQPLSDIPMVQDLGVRWVRDWELPSAIEPSPGRFVAMPEGLKRRLEYYRDHGIGVVYIMQLGNEQAYPNQPYEPVAYGRRAVEIARQLRAIGVRFVLEIGNEPHNEITKVFGGQWQGKLPSAWLSHYAGMVREAVRQVKAHEASVKLLSDDDMWIIHYWLLEAGLPPDLDGFAVHPYHPGYPELAAVAHDTDWTAPFQVVDPDRSVASAVRRLREQGAARFGRTPEIWVTEVGWTYGGQEPSTVSEQVMAAYLPRSFITLAAAGVESVQWFSSQDSVDGPFGLLTNDRARRKPFFTMQVMSRELGGYRQQAQVLGSTSPAEGVHVHAFKGAKDRKLVAWSVDGARRTVRLAPTLGASAAVGMTGQALGLRRDAAGQASIEVGSDPVYITLTGPGLPGVLTVSAH</sequence>
<evidence type="ECO:0000313" key="2">
    <source>
        <dbReference type="EMBL" id="PXW92839.1"/>
    </source>
</evidence>
<dbReference type="OrthoDB" id="912485at2"/>
<dbReference type="Gene3D" id="2.60.60.40">
    <property type="match status" value="1"/>
</dbReference>
<dbReference type="InterPro" id="IPR017853">
    <property type="entry name" value="GH"/>
</dbReference>
<dbReference type="Pfam" id="PF16841">
    <property type="entry name" value="CBM60"/>
    <property type="match status" value="1"/>
</dbReference>
<keyword evidence="3" id="KW-1185">Reference proteome</keyword>
<reference evidence="2 3" key="1">
    <citation type="submission" date="2018-05" db="EMBL/GenBank/DDBJ databases">
        <title>Genomic Encyclopedia of Type Strains, Phase IV (KMG-IV): sequencing the most valuable type-strain genomes for metagenomic binning, comparative biology and taxonomic classification.</title>
        <authorList>
            <person name="Goeker M."/>
        </authorList>
    </citation>
    <scope>NUCLEOTIDE SEQUENCE [LARGE SCALE GENOMIC DNA]</scope>
    <source>
        <strain evidence="2 3">DSM 566</strain>
    </source>
</reference>
<protein>
    <submittedName>
        <fullName evidence="2">Putative xylan-binding protein with Ca-dependent carbohydrate-binding module</fullName>
    </submittedName>
</protein>
<accession>A0A318GVJ8</accession>
<dbReference type="Proteomes" id="UP000247811">
    <property type="component" value="Unassembled WGS sequence"/>
</dbReference>
<evidence type="ECO:0000313" key="3">
    <source>
        <dbReference type="Proteomes" id="UP000247811"/>
    </source>
</evidence>
<gene>
    <name evidence="2" type="ORF">C7444_12214</name>
</gene>
<evidence type="ECO:0000259" key="1">
    <source>
        <dbReference type="Pfam" id="PF16841"/>
    </source>
</evidence>
<dbReference type="Gene3D" id="3.20.20.80">
    <property type="entry name" value="Glycosidases"/>
    <property type="match status" value="1"/>
</dbReference>
<dbReference type="EMBL" id="QJJS01000022">
    <property type="protein sequence ID" value="PXW92839.1"/>
    <property type="molecule type" value="Genomic_DNA"/>
</dbReference>
<feature type="domain" description="Carbohydrate binding module xylan-binding" evidence="1">
    <location>
        <begin position="42"/>
        <end position="130"/>
    </location>
</feature>
<organism evidence="2 3">
    <name type="scientific">Sphaerotilus hippei</name>
    <dbReference type="NCBI Taxonomy" id="744406"/>
    <lineage>
        <taxon>Bacteria</taxon>
        <taxon>Pseudomonadati</taxon>
        <taxon>Pseudomonadota</taxon>
        <taxon>Betaproteobacteria</taxon>
        <taxon>Burkholderiales</taxon>
        <taxon>Sphaerotilaceae</taxon>
        <taxon>Sphaerotilus</taxon>
    </lineage>
</organism>
<dbReference type="RefSeq" id="WP_146219437.1">
    <property type="nucleotide sequence ID" value="NZ_QJJS01000022.1"/>
</dbReference>
<proteinExistence type="predicted"/>
<name>A0A318GVJ8_9BURK</name>
<comment type="caution">
    <text evidence="2">The sequence shown here is derived from an EMBL/GenBank/DDBJ whole genome shotgun (WGS) entry which is preliminary data.</text>
</comment>